<dbReference type="Pfam" id="PF17132">
    <property type="entry name" value="Glyco_hydro_106"/>
    <property type="match status" value="1"/>
</dbReference>
<keyword evidence="2" id="KW-0378">Hydrolase</keyword>
<dbReference type="InterPro" id="IPR008979">
    <property type="entry name" value="Galactose-bd-like_sf"/>
</dbReference>
<name>A0ABT6T9P5_9BACL</name>
<proteinExistence type="predicted"/>
<evidence type="ECO:0000313" key="3">
    <source>
        <dbReference type="Proteomes" id="UP001161691"/>
    </source>
</evidence>
<dbReference type="RefSeq" id="WP_282906605.1">
    <property type="nucleotide sequence ID" value="NZ_JAGRPV010000001.1"/>
</dbReference>
<accession>A0ABT6T9P5</accession>
<sequence length="890" mass="100631">MSNADTLRRQFASANPPRSLYPLLWLHGDPRETEETLRREIQAMDDAGCGGFVIESRPHLDYLGDGWWRDVGICLDEARSRGMEVWIFDEEYYPSGIAGGKVLTKMPDYRMLVLAKETFRWTGGQAREWGAASFADDAVLKVVCVREDTSERVALADLQALNAWADSEEAEGTDDVRWTIHTIGIKPSWSGRMFEKMVDYLCPEVTDCFIELTYEATKSRFPEYWGTTIKGFFGDETSFENFGSYDVLFGEETPCFPWSRVLLRTFAEAKGYDLVDFLELLWFDSGEQTARVRVDFMDHLTALFAENFFGRIQRWCHANDVRFIGHIVEDNHAHMHHGYGVGHFFRATKHFDMGGYDFVLRQFDSEQKRSSCEEHFPQFKHYRDLPYPDFFQYTLAKLAQSAAHLEVGTSLVMCENFGAYGWDLGLREMKWMTDWMTARGTNWYVPHAFSPIYPDPDCPPHFYAGGHNPLWPYFRQWGDYANRSCLMLREAQHVAAIAVLYPAEAHWAGDRDMLDGVCKALMRSQYDFDILSMDLLADEGRCAIERGELRIRDERFATIVLPGIRTLPPRVQDRLQAFARAGGRIVAVGEAAACGGENVELPQLASQLSRTLAPGIAPARPFPELRFCHYRKDGLDIFFLNNESVEETFEELVEFPADGWPERWSPMDGSIAALPLFDRPGGRVRAPVRLAPYEACFIVIRPDEEGQPGHLTTSDVPPDSWHRTEREADGSISVVQPVKLLSVDGWRVADIRSPVPDTAIPAAQAVRGLGNWHAYAGMETFSGSVVYEASVDLDTPELLHALDLGEVGEIAVVELNGHELPPRICPPYVWRLPPLLLKPRDNRFRVTVTNTLGPAFPEDGFRRDIPAPAGLIGPVTLTACEKRPFGSATT</sequence>
<dbReference type="SUPFAM" id="SSF49785">
    <property type="entry name" value="Galactose-binding domain-like"/>
    <property type="match status" value="1"/>
</dbReference>
<reference evidence="2" key="1">
    <citation type="submission" date="2023-04" db="EMBL/GenBank/DDBJ databases">
        <title>Comparative genomic analysis of Cohnella hashimotonis sp. nov., isolated from the International Space Station.</title>
        <authorList>
            <person name="Venkateswaran K."/>
            <person name="Simpson A."/>
        </authorList>
    </citation>
    <scope>NUCLEOTIDE SEQUENCE</scope>
    <source>
        <strain evidence="2">F6_2S_P_1</strain>
    </source>
</reference>
<feature type="region of interest" description="Disordered" evidence="1">
    <location>
        <begin position="707"/>
        <end position="728"/>
    </location>
</feature>
<gene>
    <name evidence="2" type="ORF">KB449_01195</name>
</gene>
<dbReference type="PANTHER" id="PTHR36848:SF2">
    <property type="entry name" value="SECRETED PROTEIN"/>
    <property type="match status" value="1"/>
</dbReference>
<keyword evidence="3" id="KW-1185">Reference proteome</keyword>
<organism evidence="2 3">
    <name type="scientific">Cohnella hashimotonis</name>
    <dbReference type="NCBI Taxonomy" id="2826895"/>
    <lineage>
        <taxon>Bacteria</taxon>
        <taxon>Bacillati</taxon>
        <taxon>Bacillota</taxon>
        <taxon>Bacilli</taxon>
        <taxon>Bacillales</taxon>
        <taxon>Paenibacillaceae</taxon>
        <taxon>Cohnella</taxon>
    </lineage>
</organism>
<dbReference type="EMBL" id="JAGRPV010000001">
    <property type="protein sequence ID" value="MDI4643549.1"/>
    <property type="molecule type" value="Genomic_DNA"/>
</dbReference>
<dbReference type="Proteomes" id="UP001161691">
    <property type="component" value="Unassembled WGS sequence"/>
</dbReference>
<evidence type="ECO:0000313" key="2">
    <source>
        <dbReference type="EMBL" id="MDI4643549.1"/>
    </source>
</evidence>
<dbReference type="GO" id="GO:0016787">
    <property type="term" value="F:hydrolase activity"/>
    <property type="evidence" value="ECO:0007669"/>
    <property type="project" value="UniProtKB-KW"/>
</dbReference>
<dbReference type="Gene3D" id="3.40.50.880">
    <property type="match status" value="1"/>
</dbReference>
<dbReference type="InterPro" id="IPR029062">
    <property type="entry name" value="Class_I_gatase-like"/>
</dbReference>
<evidence type="ECO:0000256" key="1">
    <source>
        <dbReference type="SAM" id="MobiDB-lite"/>
    </source>
</evidence>
<comment type="caution">
    <text evidence="2">The sequence shown here is derived from an EMBL/GenBank/DDBJ whole genome shotgun (WGS) entry which is preliminary data.</text>
</comment>
<protein>
    <submittedName>
        <fullName evidence="2">Glycosyl hydrolase</fullName>
    </submittedName>
</protein>
<dbReference type="InterPro" id="IPR053161">
    <property type="entry name" value="Ulvan_degrading_GH"/>
</dbReference>
<dbReference type="CDD" id="cd03143">
    <property type="entry name" value="A4_beta-galactosidase_middle_domain"/>
    <property type="match status" value="1"/>
</dbReference>
<dbReference type="PANTHER" id="PTHR36848">
    <property type="entry name" value="DNA-BINDING PROTEIN (PUTATIVE SECRETED PROTEIN)-RELATED"/>
    <property type="match status" value="1"/>
</dbReference>